<comment type="caution">
    <text evidence="4">The sequence shown here is derived from an EMBL/GenBank/DDBJ whole genome shotgun (WGS) entry which is preliminary data.</text>
</comment>
<dbReference type="NCBIfam" id="TIGR00377">
    <property type="entry name" value="ant_ant_sig"/>
    <property type="match status" value="1"/>
</dbReference>
<dbReference type="OrthoDB" id="2468251at2"/>
<dbReference type="Gene3D" id="3.30.750.24">
    <property type="entry name" value="STAS domain"/>
    <property type="match status" value="1"/>
</dbReference>
<sequence length="106" mass="11671">MFSFEHTCQDSKTLVTFTGDLDIEATEILEDEVMPLLSGRPEIEIDFSGVPFVDSSGIGLLITLITHVRENSGCVVITNVSSDVQQIFSLLQLSEILGHDVFIDLK</sequence>
<evidence type="ECO:0000256" key="1">
    <source>
        <dbReference type="ARBA" id="ARBA00009013"/>
    </source>
</evidence>
<accession>A0A559K7G8</accession>
<evidence type="ECO:0000259" key="3">
    <source>
        <dbReference type="PROSITE" id="PS50801"/>
    </source>
</evidence>
<dbReference type="AlphaFoldDB" id="A0A559K7G8"/>
<proteinExistence type="inferred from homology"/>
<dbReference type="RefSeq" id="WP_144850554.1">
    <property type="nucleotide sequence ID" value="NZ_VNJI01000028.1"/>
</dbReference>
<keyword evidence="5" id="KW-1185">Reference proteome</keyword>
<reference evidence="4 5" key="1">
    <citation type="submission" date="2019-07" db="EMBL/GenBank/DDBJ databases">
        <authorList>
            <person name="Kim J."/>
        </authorList>
    </citation>
    <scope>NUCLEOTIDE SEQUENCE [LARGE SCALE GENOMIC DNA]</scope>
    <source>
        <strain evidence="4 5">JC52</strain>
    </source>
</reference>
<evidence type="ECO:0000313" key="4">
    <source>
        <dbReference type="EMBL" id="TVY08072.1"/>
    </source>
</evidence>
<comment type="similarity">
    <text evidence="1 2">Belongs to the anti-sigma-factor antagonist family.</text>
</comment>
<evidence type="ECO:0000313" key="5">
    <source>
        <dbReference type="Proteomes" id="UP000317036"/>
    </source>
</evidence>
<dbReference type="EMBL" id="VNJI01000028">
    <property type="protein sequence ID" value="TVY08072.1"/>
    <property type="molecule type" value="Genomic_DNA"/>
</dbReference>
<dbReference type="Proteomes" id="UP000317036">
    <property type="component" value="Unassembled WGS sequence"/>
</dbReference>
<dbReference type="InterPro" id="IPR002645">
    <property type="entry name" value="STAS_dom"/>
</dbReference>
<dbReference type="SUPFAM" id="SSF52091">
    <property type="entry name" value="SpoIIaa-like"/>
    <property type="match status" value="1"/>
</dbReference>
<organism evidence="4 5">
    <name type="scientific">Paenibacillus cremeus</name>
    <dbReference type="NCBI Taxonomy" id="2163881"/>
    <lineage>
        <taxon>Bacteria</taxon>
        <taxon>Bacillati</taxon>
        <taxon>Bacillota</taxon>
        <taxon>Bacilli</taxon>
        <taxon>Bacillales</taxon>
        <taxon>Paenibacillaceae</taxon>
        <taxon>Paenibacillus</taxon>
    </lineage>
</organism>
<dbReference type="InterPro" id="IPR003658">
    <property type="entry name" value="Anti-sigma_ant"/>
</dbReference>
<dbReference type="InterPro" id="IPR036513">
    <property type="entry name" value="STAS_dom_sf"/>
</dbReference>
<dbReference type="PROSITE" id="PS50801">
    <property type="entry name" value="STAS"/>
    <property type="match status" value="1"/>
</dbReference>
<protein>
    <recommendedName>
        <fullName evidence="2">Anti-sigma factor antagonist</fullName>
    </recommendedName>
</protein>
<dbReference type="Pfam" id="PF01740">
    <property type="entry name" value="STAS"/>
    <property type="match status" value="1"/>
</dbReference>
<dbReference type="PANTHER" id="PTHR33495">
    <property type="entry name" value="ANTI-SIGMA FACTOR ANTAGONIST TM_1081-RELATED-RELATED"/>
    <property type="match status" value="1"/>
</dbReference>
<evidence type="ECO:0000256" key="2">
    <source>
        <dbReference type="RuleBase" id="RU003749"/>
    </source>
</evidence>
<feature type="domain" description="STAS" evidence="3">
    <location>
        <begin position="14"/>
        <end position="106"/>
    </location>
</feature>
<dbReference type="PANTHER" id="PTHR33495:SF2">
    <property type="entry name" value="ANTI-SIGMA FACTOR ANTAGONIST TM_1081-RELATED"/>
    <property type="match status" value="1"/>
</dbReference>
<name>A0A559K7G8_9BACL</name>
<gene>
    <name evidence="4" type="ORF">FPZ49_20975</name>
</gene>
<dbReference type="CDD" id="cd07043">
    <property type="entry name" value="STAS_anti-anti-sigma_factors"/>
    <property type="match status" value="1"/>
</dbReference>
<dbReference type="GO" id="GO:0043856">
    <property type="term" value="F:anti-sigma factor antagonist activity"/>
    <property type="evidence" value="ECO:0007669"/>
    <property type="project" value="InterPro"/>
</dbReference>